<dbReference type="OrthoDB" id="7933886at2"/>
<feature type="region of interest" description="Disordered" evidence="8">
    <location>
        <begin position="22"/>
        <end position="45"/>
    </location>
</feature>
<dbReference type="GO" id="GO:0005506">
    <property type="term" value="F:iron ion binding"/>
    <property type="evidence" value="ECO:0007669"/>
    <property type="project" value="InterPro"/>
</dbReference>
<feature type="binding site" description="covalent" evidence="6">
    <location>
        <position position="57"/>
    </location>
    <ligand>
        <name>heme c</name>
        <dbReference type="ChEBI" id="CHEBI:61717"/>
    </ligand>
</feature>
<keyword evidence="3 7" id="KW-0479">Metal-binding</keyword>
<protein>
    <submittedName>
        <fullName evidence="11">Cytochrome c, mono-and diheme variants family</fullName>
    </submittedName>
</protein>
<keyword evidence="5 7" id="KW-0408">Iron</keyword>
<evidence type="ECO:0000256" key="8">
    <source>
        <dbReference type="SAM" id="MobiDB-lite"/>
    </source>
</evidence>
<keyword evidence="1" id="KW-0813">Transport</keyword>
<keyword evidence="9" id="KW-0732">Signal</keyword>
<dbReference type="Gene3D" id="1.10.760.10">
    <property type="entry name" value="Cytochrome c-like domain"/>
    <property type="match status" value="1"/>
</dbReference>
<sequence length="118" mass="12270">MVKRKVWFAAVLLVAFGLGVSACGGGNNDGADKRKPDNTAPADSTAAQAEAVYKANCASCHGADLGGGFGPELKNVDQRLSADELFTVIKEGRGQMPAFGGSLSDEEIQALVEWINAQ</sequence>
<evidence type="ECO:0000259" key="10">
    <source>
        <dbReference type="PROSITE" id="PS51007"/>
    </source>
</evidence>
<dbReference type="PIRSF" id="PIRSF000025">
    <property type="entry name" value="Cytc_Bsub_c550"/>
    <property type="match status" value="1"/>
</dbReference>
<organism evidence="11 12">
    <name type="scientific">Thermobacillus composti (strain DSM 18247 / JCM 13945 / KWC4)</name>
    <dbReference type="NCBI Taxonomy" id="717605"/>
    <lineage>
        <taxon>Bacteria</taxon>
        <taxon>Bacillati</taxon>
        <taxon>Bacillota</taxon>
        <taxon>Bacilli</taxon>
        <taxon>Bacillales</taxon>
        <taxon>Paenibacillaceae</taxon>
        <taxon>Thermobacillus</taxon>
    </lineage>
</organism>
<feature type="binding site" description="axial binding residue" evidence="7">
    <location>
        <position position="61"/>
    </location>
    <ligand>
        <name>heme c</name>
        <dbReference type="ChEBI" id="CHEBI:61717"/>
    </ligand>
    <ligandPart>
        <name>Fe</name>
        <dbReference type="ChEBI" id="CHEBI:18248"/>
    </ligandPart>
</feature>
<evidence type="ECO:0000256" key="7">
    <source>
        <dbReference type="PIRSR" id="PIRSR000025-2"/>
    </source>
</evidence>
<evidence type="ECO:0000256" key="3">
    <source>
        <dbReference type="ARBA" id="ARBA00022723"/>
    </source>
</evidence>
<dbReference type="HOGENOM" id="CLU_134966_1_0_9"/>
<reference evidence="12" key="1">
    <citation type="submission" date="2012-01" db="EMBL/GenBank/DDBJ databases">
        <title>Complete sequence of chromosome of Thermobacillus composti KWC4.</title>
        <authorList>
            <person name="Lucas S."/>
            <person name="Han J."/>
            <person name="Lapidus A."/>
            <person name="Cheng J.-F."/>
            <person name="Goodwin L."/>
            <person name="Pitluck S."/>
            <person name="Peters L."/>
            <person name="Ovchinnikova G."/>
            <person name="Teshima H."/>
            <person name="Detter J.C."/>
            <person name="Han C."/>
            <person name="Tapia R."/>
            <person name="Land M."/>
            <person name="Hauser L."/>
            <person name="Kyrpides N."/>
            <person name="Ivanova N."/>
            <person name="Pagani I."/>
            <person name="Anderson I."/>
            <person name="Woyke T."/>
        </authorList>
    </citation>
    <scope>NUCLEOTIDE SEQUENCE [LARGE SCALE GENOMIC DNA]</scope>
    <source>
        <strain evidence="12">DSM 18247 / JCM 13945 / KWC4</strain>
    </source>
</reference>
<evidence type="ECO:0000256" key="5">
    <source>
        <dbReference type="ARBA" id="ARBA00023004"/>
    </source>
</evidence>
<dbReference type="GO" id="GO:0009055">
    <property type="term" value="F:electron transfer activity"/>
    <property type="evidence" value="ECO:0007669"/>
    <property type="project" value="InterPro"/>
</dbReference>
<dbReference type="PANTHER" id="PTHR37823:SF4">
    <property type="entry name" value="MENAQUINOL-CYTOCHROME C REDUCTASE CYTOCHROME B_C SUBUNIT"/>
    <property type="match status" value="1"/>
</dbReference>
<dbReference type="PRINTS" id="PR00605">
    <property type="entry name" value="CYTCHROMECIC"/>
</dbReference>
<dbReference type="GO" id="GO:0016020">
    <property type="term" value="C:membrane"/>
    <property type="evidence" value="ECO:0007669"/>
    <property type="project" value="InterPro"/>
</dbReference>
<dbReference type="InterPro" id="IPR051811">
    <property type="entry name" value="Cytochrome_c550/c551-like"/>
</dbReference>
<dbReference type="eggNOG" id="COG2010">
    <property type="taxonomic scope" value="Bacteria"/>
</dbReference>
<dbReference type="GO" id="GO:0020037">
    <property type="term" value="F:heme binding"/>
    <property type="evidence" value="ECO:0007669"/>
    <property type="project" value="InterPro"/>
</dbReference>
<dbReference type="KEGG" id="tco:Theco_2847"/>
<dbReference type="InterPro" id="IPR036909">
    <property type="entry name" value="Cyt_c-like_dom_sf"/>
</dbReference>
<dbReference type="AlphaFoldDB" id="L0EGW9"/>
<dbReference type="PROSITE" id="PS51257">
    <property type="entry name" value="PROKAR_LIPOPROTEIN"/>
    <property type="match status" value="1"/>
</dbReference>
<dbReference type="Proteomes" id="UP000010795">
    <property type="component" value="Chromosome"/>
</dbReference>
<dbReference type="EMBL" id="CP003255">
    <property type="protein sequence ID" value="AGA58931.1"/>
    <property type="molecule type" value="Genomic_DNA"/>
</dbReference>
<evidence type="ECO:0000256" key="9">
    <source>
        <dbReference type="SAM" id="SignalP"/>
    </source>
</evidence>
<evidence type="ECO:0000256" key="2">
    <source>
        <dbReference type="ARBA" id="ARBA00022617"/>
    </source>
</evidence>
<feature type="chain" id="PRO_5003940967" evidence="9">
    <location>
        <begin position="23"/>
        <end position="118"/>
    </location>
</feature>
<feature type="signal peptide" evidence="9">
    <location>
        <begin position="1"/>
        <end position="22"/>
    </location>
</feature>
<dbReference type="STRING" id="717605.Theco_2847"/>
<comment type="PTM">
    <text evidence="6">Binds 1 heme c group covalently per subunit.</text>
</comment>
<keyword evidence="12" id="KW-1185">Reference proteome</keyword>
<evidence type="ECO:0000256" key="1">
    <source>
        <dbReference type="ARBA" id="ARBA00022448"/>
    </source>
</evidence>
<keyword evidence="4" id="KW-0249">Electron transport</keyword>
<name>L0EGW9_THECK</name>
<evidence type="ECO:0000256" key="6">
    <source>
        <dbReference type="PIRSR" id="PIRSR000025-1"/>
    </source>
</evidence>
<evidence type="ECO:0000313" key="12">
    <source>
        <dbReference type="Proteomes" id="UP000010795"/>
    </source>
</evidence>
<dbReference type="PROSITE" id="PS51007">
    <property type="entry name" value="CYTC"/>
    <property type="match status" value="1"/>
</dbReference>
<dbReference type="PANTHER" id="PTHR37823">
    <property type="entry name" value="CYTOCHROME C-553-LIKE"/>
    <property type="match status" value="1"/>
</dbReference>
<accession>L0EGW9</accession>
<dbReference type="Pfam" id="PF13442">
    <property type="entry name" value="Cytochrome_CBB3"/>
    <property type="match status" value="1"/>
</dbReference>
<proteinExistence type="predicted"/>
<feature type="binding site" description="covalent" evidence="6">
    <location>
        <position position="60"/>
    </location>
    <ligand>
        <name>heme c</name>
        <dbReference type="ChEBI" id="CHEBI:61717"/>
    </ligand>
</feature>
<evidence type="ECO:0000256" key="4">
    <source>
        <dbReference type="ARBA" id="ARBA00022982"/>
    </source>
</evidence>
<dbReference type="InterPro" id="IPR008168">
    <property type="entry name" value="Cyt_C_IC"/>
</dbReference>
<dbReference type="InterPro" id="IPR009056">
    <property type="entry name" value="Cyt_c-like_dom"/>
</dbReference>
<dbReference type="RefSeq" id="WP_015255670.1">
    <property type="nucleotide sequence ID" value="NC_019897.1"/>
</dbReference>
<keyword evidence="2 6" id="KW-0349">Heme</keyword>
<dbReference type="SUPFAM" id="SSF46626">
    <property type="entry name" value="Cytochrome c"/>
    <property type="match status" value="1"/>
</dbReference>
<feature type="domain" description="Cytochrome c" evidence="10">
    <location>
        <begin position="44"/>
        <end position="118"/>
    </location>
</feature>
<feature type="binding site" description="axial binding residue" evidence="7">
    <location>
        <position position="96"/>
    </location>
    <ligand>
        <name>heme c</name>
        <dbReference type="ChEBI" id="CHEBI:61717"/>
    </ligand>
    <ligandPart>
        <name>Fe</name>
        <dbReference type="ChEBI" id="CHEBI:18248"/>
    </ligandPart>
</feature>
<dbReference type="InterPro" id="IPR012218">
    <property type="entry name" value="Cyt_c_BACSU-c550-type"/>
</dbReference>
<gene>
    <name evidence="11" type="ordered locus">Theco_2847</name>
</gene>
<evidence type="ECO:0000313" key="11">
    <source>
        <dbReference type="EMBL" id="AGA58931.1"/>
    </source>
</evidence>